<dbReference type="EMBL" id="PGFS01000001">
    <property type="protein sequence ID" value="MDH4574463.1"/>
    <property type="molecule type" value="Genomic_DNA"/>
</dbReference>
<gene>
    <name evidence="2" type="ORF">CUR86_19935</name>
</gene>
<reference evidence="2" key="1">
    <citation type="journal article" date="2015" name="Antonie Van Leeuwenhoek">
        <title>Comparative 16S rRNA signatures and multilocus sequence analysis for the genus Salinicola and description of Salinicola acroporae sp. nov., isolated from coral Acropora digitifera.</title>
        <authorList>
            <person name="Lepcha R.T."/>
            <person name="Poddar A."/>
            <person name="Schumann P."/>
            <person name="Das S.K."/>
        </authorList>
    </citation>
    <scope>NUCLEOTIDE SEQUENCE</scope>
    <source>
        <strain evidence="2">S4-41</strain>
    </source>
</reference>
<name>A0ABT6IA98_9GAMM</name>
<dbReference type="RefSeq" id="WP_110714964.1">
    <property type="nucleotide sequence ID" value="NZ_PGFS01000001.1"/>
</dbReference>
<accession>A0ABT6IA98</accession>
<reference evidence="2" key="2">
    <citation type="submission" date="2017-11" db="EMBL/GenBank/DDBJ databases">
        <authorList>
            <person name="Das S.K."/>
        </authorList>
    </citation>
    <scope>NUCLEOTIDE SEQUENCE</scope>
    <source>
        <strain evidence="2">S4-41</strain>
    </source>
</reference>
<evidence type="ECO:0000313" key="2">
    <source>
        <dbReference type="EMBL" id="MDH4574463.1"/>
    </source>
</evidence>
<evidence type="ECO:0000313" key="3">
    <source>
        <dbReference type="Proteomes" id="UP001162135"/>
    </source>
</evidence>
<sequence length="438" mass="46906">MKPSYAKLVEGVALPPMALVRQHFDTEDAGDPVSAVEAAMAQAAVVGDTIRPGMSVALTVGSRGLASLPELVKAIVDELLARGAKPFIVPSMGSHGGATAEGQVSVLAHLGVTEESAGCTIRSSMETVEIGRLDNGMSVQIDKLAFEADGIVLFNRIKPHSAFRSDNESGLVKMLSIGLGKQSGADNCHAWGFHYVGRFIVEMARMKLEKCRVLFGIGTIENAYDRLARVVVLPRQTLIEDERVYLGEAMRNMPRLPLGPPEAPLASGPLDVLIVDHVGKEFSGSGMDPNITGRPSSTAISGGPDVSRIAVLDVTDKSEGNANGVARADVITERLFQRFDREKVYTNSLTSGVLIAASIPLAMPDDRSAIQAAVKTCGSHTPEAIGVMRIPNTLHLEYLYASEALLPALRDRAGIEILQEPRPMRFGDDGRLLDEWPH</sequence>
<dbReference type="Pfam" id="PF09861">
    <property type="entry name" value="Lar_N"/>
    <property type="match status" value="1"/>
</dbReference>
<keyword evidence="3" id="KW-1185">Reference proteome</keyword>
<dbReference type="Gene3D" id="3.40.50.11440">
    <property type="match status" value="1"/>
</dbReference>
<protein>
    <recommendedName>
        <fullName evidence="1">LarA-like N-terminal domain-containing protein</fullName>
    </recommendedName>
</protein>
<organism evidence="2 3">
    <name type="scientific">Salinicola acroporae</name>
    <dbReference type="NCBI Taxonomy" id="1541440"/>
    <lineage>
        <taxon>Bacteria</taxon>
        <taxon>Pseudomonadati</taxon>
        <taxon>Pseudomonadota</taxon>
        <taxon>Gammaproteobacteria</taxon>
        <taxon>Oceanospirillales</taxon>
        <taxon>Halomonadaceae</taxon>
        <taxon>Salinicola</taxon>
    </lineage>
</organism>
<dbReference type="InterPro" id="IPR018657">
    <property type="entry name" value="LarA-like_N"/>
</dbReference>
<proteinExistence type="predicted"/>
<evidence type="ECO:0000259" key="1">
    <source>
        <dbReference type="Pfam" id="PF09861"/>
    </source>
</evidence>
<feature type="domain" description="LarA-like N-terminal" evidence="1">
    <location>
        <begin position="31"/>
        <end position="161"/>
    </location>
</feature>
<comment type="caution">
    <text evidence="2">The sequence shown here is derived from an EMBL/GenBank/DDBJ whole genome shotgun (WGS) entry which is preliminary data.</text>
</comment>
<dbReference type="Proteomes" id="UP001162135">
    <property type="component" value="Unassembled WGS sequence"/>
</dbReference>